<evidence type="ECO:0000256" key="8">
    <source>
        <dbReference type="ARBA" id="ARBA00022840"/>
    </source>
</evidence>
<dbReference type="Gene3D" id="3.40.50.20">
    <property type="match status" value="1"/>
</dbReference>
<dbReference type="Gene3D" id="3.30.470.20">
    <property type="entry name" value="ATP-grasp fold, B domain"/>
    <property type="match status" value="1"/>
</dbReference>
<evidence type="ECO:0000256" key="17">
    <source>
        <dbReference type="PIRSR" id="PIRSR039102-2"/>
    </source>
</evidence>
<sequence>MNPIHVLLLCGGGSAEHEVSLVSANFIEKNLQAIDGIRYIRLEMQKNGWFDGDGQKWQLNLDRSIQCESGEKLPVDYVIPCVHGYPGETGDLQSLLEIAAVPYFGCGPQASTNCFNKITTKLWFDALGIPNTPYVFLSEQDEESVRIAKDALTRWGSVFVKAACQGSSVGCYKATDQDSLIESLNKAFTFSDQVLVEKAIKPRELEVAAYQYGNELIVTKPGEVTCPDGKFYTYEEKYSTDSHSTTTVEASNITEEQVEAIRSYARKAFVHMKLKDLSRIDFFLSEDGEILLNEINTFPGMTPISMFPQMLAHHGHHFTDYLEQAIKSAVPQSSQ</sequence>
<feature type="binding site" evidence="18">
    <location>
        <position position="281"/>
    </location>
    <ligand>
        <name>Mg(2+)</name>
        <dbReference type="ChEBI" id="CHEBI:18420"/>
        <label>1</label>
    </ligand>
</feature>
<dbReference type="UniPathway" id="UPA00219"/>
<keyword evidence="7 17" id="KW-0547">Nucleotide-binding</keyword>
<dbReference type="GO" id="GO:0008360">
    <property type="term" value="P:regulation of cell shape"/>
    <property type="evidence" value="ECO:0007669"/>
    <property type="project" value="UniProtKB-KW"/>
</dbReference>
<proteinExistence type="inferred from homology"/>
<dbReference type="AlphaFoldDB" id="A0A0F5VC37"/>
<keyword evidence="8 19" id="KW-0067">ATP-binding</keyword>
<dbReference type="Pfam" id="PF07478">
    <property type="entry name" value="Dala_Dala_lig_C"/>
    <property type="match status" value="1"/>
</dbReference>
<keyword evidence="11 15" id="KW-0573">Peptidoglycan synthesis</keyword>
<dbReference type="InterPro" id="IPR005905">
    <property type="entry name" value="D_ala_D_ala"/>
</dbReference>
<dbReference type="InterPro" id="IPR000291">
    <property type="entry name" value="D-Ala_lig_Van_CS"/>
</dbReference>
<dbReference type="GO" id="GO:0005524">
    <property type="term" value="F:ATP binding"/>
    <property type="evidence" value="ECO:0007669"/>
    <property type="project" value="UniProtKB-UniRule"/>
</dbReference>
<evidence type="ECO:0000256" key="16">
    <source>
        <dbReference type="PIRSR" id="PIRSR039102-1"/>
    </source>
</evidence>
<dbReference type="EMBL" id="JWYV01000009">
    <property type="protein sequence ID" value="KKC99637.1"/>
    <property type="molecule type" value="Genomic_DNA"/>
</dbReference>
<feature type="binding site" evidence="17">
    <location>
        <position position="117"/>
    </location>
    <ligand>
        <name>ATP</name>
        <dbReference type="ChEBI" id="CHEBI:30616"/>
    </ligand>
</feature>
<organism evidence="21 22">
    <name type="scientific">Photobacterium halotolerans</name>
    <dbReference type="NCBI Taxonomy" id="265726"/>
    <lineage>
        <taxon>Bacteria</taxon>
        <taxon>Pseudomonadati</taxon>
        <taxon>Pseudomonadota</taxon>
        <taxon>Gammaproteobacteria</taxon>
        <taxon>Vibrionales</taxon>
        <taxon>Vibrionaceae</taxon>
        <taxon>Photobacterium</taxon>
    </lineage>
</organism>
<evidence type="ECO:0000256" key="1">
    <source>
        <dbReference type="ARBA" id="ARBA00001936"/>
    </source>
</evidence>
<dbReference type="STRING" id="265726.KY46_12015"/>
<keyword evidence="5 15" id="KW-0436">Ligase</keyword>
<accession>A0A0F5VC37</accession>
<dbReference type="Proteomes" id="UP000033633">
    <property type="component" value="Unassembled WGS sequence"/>
</dbReference>
<evidence type="ECO:0000256" key="12">
    <source>
        <dbReference type="ARBA" id="ARBA00023211"/>
    </source>
</evidence>
<evidence type="ECO:0000256" key="2">
    <source>
        <dbReference type="ARBA" id="ARBA00003921"/>
    </source>
</evidence>
<gene>
    <name evidence="15" type="primary">ddl</name>
    <name evidence="21" type="ORF">KY46_12015</name>
</gene>
<dbReference type="EC" id="6.3.2.4" evidence="15"/>
<comment type="pathway">
    <text evidence="3 15">Cell wall biogenesis; peptidoglycan biosynthesis.</text>
</comment>
<evidence type="ECO:0000256" key="15">
    <source>
        <dbReference type="HAMAP-Rule" id="MF_00047"/>
    </source>
</evidence>
<dbReference type="GO" id="GO:0005829">
    <property type="term" value="C:cytosol"/>
    <property type="evidence" value="ECO:0007669"/>
    <property type="project" value="TreeGrafter"/>
</dbReference>
<evidence type="ECO:0000313" key="21">
    <source>
        <dbReference type="EMBL" id="KKC99637.1"/>
    </source>
</evidence>
<comment type="catalytic activity">
    <reaction evidence="14 15">
        <text>2 D-alanine + ATP = D-alanyl-D-alanine + ADP + phosphate + H(+)</text>
        <dbReference type="Rhea" id="RHEA:11224"/>
        <dbReference type="ChEBI" id="CHEBI:15378"/>
        <dbReference type="ChEBI" id="CHEBI:30616"/>
        <dbReference type="ChEBI" id="CHEBI:43474"/>
        <dbReference type="ChEBI" id="CHEBI:57416"/>
        <dbReference type="ChEBI" id="CHEBI:57822"/>
        <dbReference type="ChEBI" id="CHEBI:456216"/>
        <dbReference type="EC" id="6.3.2.4"/>
    </reaction>
</comment>
<evidence type="ECO:0000256" key="3">
    <source>
        <dbReference type="ARBA" id="ARBA00004752"/>
    </source>
</evidence>
<evidence type="ECO:0000256" key="7">
    <source>
        <dbReference type="ARBA" id="ARBA00022741"/>
    </source>
</evidence>
<reference evidence="21 22" key="1">
    <citation type="submission" date="2014-12" db="EMBL/GenBank/DDBJ databases">
        <title>Mercury Reductase activity and rhizosphere competence traits in the genome of root associated Photobacterium halotolerans MELD1.</title>
        <authorList>
            <person name="Mathew D.C."/>
            <person name="Huang C.-C."/>
        </authorList>
    </citation>
    <scope>NUCLEOTIDE SEQUENCE [LARGE SCALE GENOMIC DNA]</scope>
    <source>
        <strain evidence="21 22">MELD1</strain>
    </source>
</reference>
<evidence type="ECO:0000256" key="6">
    <source>
        <dbReference type="ARBA" id="ARBA00022723"/>
    </source>
</evidence>
<evidence type="ECO:0000256" key="14">
    <source>
        <dbReference type="ARBA" id="ARBA00047614"/>
    </source>
</evidence>
<dbReference type="NCBIfam" id="NF002527">
    <property type="entry name" value="PRK01966.1-3"/>
    <property type="match status" value="1"/>
</dbReference>
<name>A0A0F5VC37_9GAMM</name>
<feature type="binding site" evidence="17">
    <location>
        <begin position="167"/>
        <end position="168"/>
    </location>
    <ligand>
        <name>ATP</name>
        <dbReference type="ChEBI" id="CHEBI:30616"/>
    </ligand>
</feature>
<keyword evidence="13 15" id="KW-0961">Cell wall biogenesis/degradation</keyword>
<feature type="active site" evidence="16">
    <location>
        <position position="167"/>
    </location>
</feature>
<comment type="cofactor">
    <cofactor evidence="1">
        <name>Mn(2+)</name>
        <dbReference type="ChEBI" id="CHEBI:29035"/>
    </cofactor>
</comment>
<dbReference type="GO" id="GO:0008716">
    <property type="term" value="F:D-alanine-D-alanine ligase activity"/>
    <property type="evidence" value="ECO:0007669"/>
    <property type="project" value="UniProtKB-UniRule"/>
</dbReference>
<dbReference type="InterPro" id="IPR016185">
    <property type="entry name" value="PreATP-grasp_dom_sf"/>
</dbReference>
<dbReference type="RefSeq" id="WP_046220872.1">
    <property type="nucleotide sequence ID" value="NZ_JWYV01000009.1"/>
</dbReference>
<dbReference type="NCBIfam" id="TIGR01205">
    <property type="entry name" value="D_ala_D_alaTIGR"/>
    <property type="match status" value="1"/>
</dbReference>
<comment type="function">
    <text evidence="2 15">Cell wall formation.</text>
</comment>
<evidence type="ECO:0000259" key="20">
    <source>
        <dbReference type="PROSITE" id="PS50975"/>
    </source>
</evidence>
<comment type="subcellular location">
    <subcellularLocation>
        <location evidence="15">Cytoplasm</location>
    </subcellularLocation>
</comment>
<evidence type="ECO:0000256" key="9">
    <source>
        <dbReference type="ARBA" id="ARBA00022842"/>
    </source>
</evidence>
<feature type="binding site" evidence="17">
    <location>
        <begin position="197"/>
        <end position="204"/>
    </location>
    <ligand>
        <name>ATP</name>
        <dbReference type="ChEBI" id="CHEBI:30616"/>
    </ligand>
</feature>
<evidence type="ECO:0000256" key="11">
    <source>
        <dbReference type="ARBA" id="ARBA00022984"/>
    </source>
</evidence>
<comment type="cofactor">
    <cofactor evidence="18">
        <name>Mg(2+)</name>
        <dbReference type="ChEBI" id="CHEBI:18420"/>
    </cofactor>
    <cofactor evidence="18">
        <name>Mn(2+)</name>
        <dbReference type="ChEBI" id="CHEBI:29035"/>
    </cofactor>
    <text evidence="18">Binds 2 magnesium or manganese ions per subunit.</text>
</comment>
<feature type="binding site" evidence="18">
    <location>
        <position position="294"/>
    </location>
    <ligand>
        <name>Mg(2+)</name>
        <dbReference type="ChEBI" id="CHEBI:18420"/>
        <label>1</label>
    </ligand>
</feature>
<dbReference type="SUPFAM" id="SSF56059">
    <property type="entry name" value="Glutathione synthetase ATP-binding domain-like"/>
    <property type="match status" value="1"/>
</dbReference>
<evidence type="ECO:0000256" key="5">
    <source>
        <dbReference type="ARBA" id="ARBA00022598"/>
    </source>
</evidence>
<dbReference type="GO" id="GO:0071555">
    <property type="term" value="P:cell wall organization"/>
    <property type="evidence" value="ECO:0007669"/>
    <property type="project" value="UniProtKB-KW"/>
</dbReference>
<dbReference type="InterPro" id="IPR013815">
    <property type="entry name" value="ATP_grasp_subdomain_1"/>
</dbReference>
<dbReference type="SUPFAM" id="SSF52440">
    <property type="entry name" value="PreATP-grasp domain"/>
    <property type="match status" value="1"/>
</dbReference>
<feature type="binding site" evidence="17">
    <location>
        <begin position="293"/>
        <end position="294"/>
    </location>
    <ligand>
        <name>ATP</name>
        <dbReference type="ChEBI" id="CHEBI:30616"/>
    </ligand>
</feature>
<dbReference type="HAMAP" id="MF_00047">
    <property type="entry name" value="Dala_Dala_lig"/>
    <property type="match status" value="1"/>
</dbReference>
<evidence type="ECO:0000256" key="13">
    <source>
        <dbReference type="ARBA" id="ARBA00023316"/>
    </source>
</evidence>
<keyword evidence="6 18" id="KW-0479">Metal-binding</keyword>
<keyword evidence="12 18" id="KW-0464">Manganese</keyword>
<keyword evidence="22" id="KW-1185">Reference proteome</keyword>
<dbReference type="GO" id="GO:0009252">
    <property type="term" value="P:peptidoglycan biosynthetic process"/>
    <property type="evidence" value="ECO:0007669"/>
    <property type="project" value="UniProtKB-UniRule"/>
</dbReference>
<feature type="binding site" evidence="18">
    <location>
        <position position="296"/>
    </location>
    <ligand>
        <name>Mg(2+)</name>
        <dbReference type="ChEBI" id="CHEBI:18420"/>
        <label>2</label>
    </ligand>
</feature>
<dbReference type="PANTHER" id="PTHR23132">
    <property type="entry name" value="D-ALANINE--D-ALANINE LIGASE"/>
    <property type="match status" value="1"/>
</dbReference>
<dbReference type="PANTHER" id="PTHR23132:SF25">
    <property type="entry name" value="D-ALANINE--D-ALANINE LIGASE A"/>
    <property type="match status" value="1"/>
</dbReference>
<feature type="binding site" evidence="17">
    <location>
        <begin position="159"/>
        <end position="161"/>
    </location>
    <ligand>
        <name>ATP</name>
        <dbReference type="ChEBI" id="CHEBI:30616"/>
    </ligand>
</feature>
<evidence type="ECO:0000256" key="4">
    <source>
        <dbReference type="ARBA" id="ARBA00010871"/>
    </source>
</evidence>
<dbReference type="PROSITE" id="PS00843">
    <property type="entry name" value="DALA_DALA_LIGASE_1"/>
    <property type="match status" value="1"/>
</dbReference>
<feature type="domain" description="ATP-grasp" evidence="20">
    <location>
        <begin position="121"/>
        <end position="327"/>
    </location>
</feature>
<dbReference type="GO" id="GO:0046872">
    <property type="term" value="F:metal ion binding"/>
    <property type="evidence" value="ECO:0007669"/>
    <property type="project" value="UniProtKB-KW"/>
</dbReference>
<keyword evidence="15" id="KW-0963">Cytoplasm</keyword>
<dbReference type="InterPro" id="IPR011761">
    <property type="entry name" value="ATP-grasp"/>
</dbReference>
<dbReference type="PIRSF" id="PIRSF039102">
    <property type="entry name" value="Ddl/VanB"/>
    <property type="match status" value="1"/>
</dbReference>
<dbReference type="PATRIC" id="fig|265726.11.peg.4578"/>
<feature type="active site" evidence="16">
    <location>
        <position position="305"/>
    </location>
</feature>
<comment type="caution">
    <text evidence="21">The sequence shown here is derived from an EMBL/GenBank/DDBJ whole genome shotgun (WGS) entry which is preliminary data.</text>
</comment>
<dbReference type="PROSITE" id="PS00844">
    <property type="entry name" value="DALA_DALA_LIGASE_2"/>
    <property type="match status" value="1"/>
</dbReference>
<evidence type="ECO:0000313" key="22">
    <source>
        <dbReference type="Proteomes" id="UP000033633"/>
    </source>
</evidence>
<keyword evidence="10 15" id="KW-0133">Cell shape</keyword>
<dbReference type="OrthoDB" id="9813261at2"/>
<dbReference type="InterPro" id="IPR011127">
    <property type="entry name" value="Dala_Dala_lig_N"/>
</dbReference>
<evidence type="ECO:0000256" key="18">
    <source>
        <dbReference type="PIRSR" id="PIRSR039102-3"/>
    </source>
</evidence>
<evidence type="ECO:0000256" key="10">
    <source>
        <dbReference type="ARBA" id="ARBA00022960"/>
    </source>
</evidence>
<dbReference type="PROSITE" id="PS50975">
    <property type="entry name" value="ATP_GRASP"/>
    <property type="match status" value="1"/>
</dbReference>
<feature type="binding site" evidence="18">
    <location>
        <position position="294"/>
    </location>
    <ligand>
        <name>Mg(2+)</name>
        <dbReference type="ChEBI" id="CHEBI:18420"/>
        <label>2</label>
    </ligand>
</feature>
<dbReference type="Gene3D" id="3.30.1490.20">
    <property type="entry name" value="ATP-grasp fold, A domain"/>
    <property type="match status" value="1"/>
</dbReference>
<protein>
    <recommendedName>
        <fullName evidence="15">D-alanine--D-alanine ligase</fullName>
        <ecNumber evidence="15">6.3.2.4</ecNumber>
    </recommendedName>
    <alternativeName>
        <fullName evidence="15">D-Ala-D-Ala ligase</fullName>
    </alternativeName>
    <alternativeName>
        <fullName evidence="15">D-alanylalanine synthetase</fullName>
    </alternativeName>
</protein>
<evidence type="ECO:0000256" key="19">
    <source>
        <dbReference type="PROSITE-ProRule" id="PRU00409"/>
    </source>
</evidence>
<keyword evidence="9 18" id="KW-0460">Magnesium</keyword>
<comment type="similarity">
    <text evidence="4 15">Belongs to the D-alanine--D-alanine ligase family.</text>
</comment>
<feature type="active site" evidence="16">
    <location>
        <position position="16"/>
    </location>
</feature>
<dbReference type="InterPro" id="IPR011095">
    <property type="entry name" value="Dala_Dala_lig_C"/>
</dbReference>
<dbReference type="Pfam" id="PF01820">
    <property type="entry name" value="Dala_Dala_lig_N"/>
    <property type="match status" value="1"/>
</dbReference>